<evidence type="ECO:0000256" key="1">
    <source>
        <dbReference type="SAM" id="MobiDB-lite"/>
    </source>
</evidence>
<feature type="region of interest" description="Disordered" evidence="1">
    <location>
        <begin position="1"/>
        <end position="22"/>
    </location>
</feature>
<sequence length="215" mass="23543">MNKVLNERGISQPDTILPANDSGDHITDWQNSVLDAVSDFHAKTRDVCNVHPENACLLDDIYANVEEIFYADNGWQLPTNEIIEIQAQGGFPTYGELLPSGVDALVQLTGMDQQTVFYDLGSGTGKVVLQALVAHRSSFGIDARAVHVREFSDPGYSQIPTTTTVSEIFEHIASADVPQPSYVYVRHGLKNAPIAALAHFFCDSGVCWLPPYFSS</sequence>
<dbReference type="InterPro" id="IPR025789">
    <property type="entry name" value="DOT1_dom"/>
</dbReference>
<reference evidence="5" key="2">
    <citation type="submission" date="2012-11" db="EMBL/GenBank/DDBJ databases">
        <authorList>
            <person name="Kuo A."/>
            <person name="Curtis B.A."/>
            <person name="Tanifuji G."/>
            <person name="Burki F."/>
            <person name="Gruber A."/>
            <person name="Irimia M."/>
            <person name="Maruyama S."/>
            <person name="Arias M.C."/>
            <person name="Ball S.G."/>
            <person name="Gile G.H."/>
            <person name="Hirakawa Y."/>
            <person name="Hopkins J.F."/>
            <person name="Rensing S.A."/>
            <person name="Schmutz J."/>
            <person name="Symeonidi A."/>
            <person name="Elias M."/>
            <person name="Eveleigh R.J."/>
            <person name="Herman E.K."/>
            <person name="Klute M.J."/>
            <person name="Nakayama T."/>
            <person name="Obornik M."/>
            <person name="Reyes-Prieto A."/>
            <person name="Armbrust E.V."/>
            <person name="Aves S.J."/>
            <person name="Beiko R.G."/>
            <person name="Coutinho P."/>
            <person name="Dacks J.B."/>
            <person name="Durnford D.G."/>
            <person name="Fast N.M."/>
            <person name="Green B.R."/>
            <person name="Grisdale C."/>
            <person name="Hempe F."/>
            <person name="Henrissat B."/>
            <person name="Hoppner M.P."/>
            <person name="Ishida K.-I."/>
            <person name="Kim E."/>
            <person name="Koreny L."/>
            <person name="Kroth P.G."/>
            <person name="Liu Y."/>
            <person name="Malik S.-B."/>
            <person name="Maier U.G."/>
            <person name="McRose D."/>
            <person name="Mock T."/>
            <person name="Neilson J.A."/>
            <person name="Onodera N.T."/>
            <person name="Poole A.M."/>
            <person name="Pritham E.J."/>
            <person name="Richards T.A."/>
            <person name="Rocap G."/>
            <person name="Roy S.W."/>
            <person name="Sarai C."/>
            <person name="Schaack S."/>
            <person name="Shirato S."/>
            <person name="Slamovits C.H."/>
            <person name="Spencer D.F."/>
            <person name="Suzuki S."/>
            <person name="Worden A.Z."/>
            <person name="Zauner S."/>
            <person name="Barry K."/>
            <person name="Bell C."/>
            <person name="Bharti A.K."/>
            <person name="Crow J.A."/>
            <person name="Grimwood J."/>
            <person name="Kramer R."/>
            <person name="Lindquist E."/>
            <person name="Lucas S."/>
            <person name="Salamov A."/>
            <person name="McFadden G.I."/>
            <person name="Lane C.E."/>
            <person name="Keeling P.J."/>
            <person name="Gray M.W."/>
            <person name="Grigoriev I.V."/>
            <person name="Archibald J.M."/>
        </authorList>
    </citation>
    <scope>NUCLEOTIDE SEQUENCE</scope>
    <source>
        <strain evidence="5">CCMP2712</strain>
    </source>
</reference>
<reference evidence="4" key="3">
    <citation type="submission" date="2016-03" db="UniProtKB">
        <authorList>
            <consortium name="EnsemblProtists"/>
        </authorList>
    </citation>
    <scope>IDENTIFICATION</scope>
</reference>
<dbReference type="AlphaFoldDB" id="L1JY63"/>
<evidence type="ECO:0000259" key="2">
    <source>
        <dbReference type="Pfam" id="PF08123"/>
    </source>
</evidence>
<proteinExistence type="predicted"/>
<reference evidence="3 5" key="1">
    <citation type="journal article" date="2012" name="Nature">
        <title>Algal genomes reveal evolutionary mosaicism and the fate of nucleomorphs.</title>
        <authorList>
            <consortium name="DOE Joint Genome Institute"/>
            <person name="Curtis B.A."/>
            <person name="Tanifuji G."/>
            <person name="Burki F."/>
            <person name="Gruber A."/>
            <person name="Irimia M."/>
            <person name="Maruyama S."/>
            <person name="Arias M.C."/>
            <person name="Ball S.G."/>
            <person name="Gile G.H."/>
            <person name="Hirakawa Y."/>
            <person name="Hopkins J.F."/>
            <person name="Kuo A."/>
            <person name="Rensing S.A."/>
            <person name="Schmutz J."/>
            <person name="Symeonidi A."/>
            <person name="Elias M."/>
            <person name="Eveleigh R.J."/>
            <person name="Herman E.K."/>
            <person name="Klute M.J."/>
            <person name="Nakayama T."/>
            <person name="Obornik M."/>
            <person name="Reyes-Prieto A."/>
            <person name="Armbrust E.V."/>
            <person name="Aves S.J."/>
            <person name="Beiko R.G."/>
            <person name="Coutinho P."/>
            <person name="Dacks J.B."/>
            <person name="Durnford D.G."/>
            <person name="Fast N.M."/>
            <person name="Green B.R."/>
            <person name="Grisdale C.J."/>
            <person name="Hempel F."/>
            <person name="Henrissat B."/>
            <person name="Hoppner M.P."/>
            <person name="Ishida K."/>
            <person name="Kim E."/>
            <person name="Koreny L."/>
            <person name="Kroth P.G."/>
            <person name="Liu Y."/>
            <person name="Malik S.B."/>
            <person name="Maier U.G."/>
            <person name="McRose D."/>
            <person name="Mock T."/>
            <person name="Neilson J.A."/>
            <person name="Onodera N.T."/>
            <person name="Poole A.M."/>
            <person name="Pritham E.J."/>
            <person name="Richards T.A."/>
            <person name="Rocap G."/>
            <person name="Roy S.W."/>
            <person name="Sarai C."/>
            <person name="Schaack S."/>
            <person name="Shirato S."/>
            <person name="Slamovits C.H."/>
            <person name="Spencer D.F."/>
            <person name="Suzuki S."/>
            <person name="Worden A.Z."/>
            <person name="Zauner S."/>
            <person name="Barry K."/>
            <person name="Bell C."/>
            <person name="Bharti A.K."/>
            <person name="Crow J.A."/>
            <person name="Grimwood J."/>
            <person name="Kramer R."/>
            <person name="Lindquist E."/>
            <person name="Lucas S."/>
            <person name="Salamov A."/>
            <person name="McFadden G.I."/>
            <person name="Lane C.E."/>
            <person name="Keeling P.J."/>
            <person name="Gray M.W."/>
            <person name="Grigoriev I.V."/>
            <person name="Archibald J.M."/>
        </authorList>
    </citation>
    <scope>NUCLEOTIDE SEQUENCE</scope>
    <source>
        <strain evidence="3 5">CCMP2712</strain>
    </source>
</reference>
<dbReference type="Proteomes" id="UP000011087">
    <property type="component" value="Unassembled WGS sequence"/>
</dbReference>
<dbReference type="RefSeq" id="XP_005840496.1">
    <property type="nucleotide sequence ID" value="XM_005840439.1"/>
</dbReference>
<dbReference type="Pfam" id="PF08123">
    <property type="entry name" value="DOT1"/>
    <property type="match status" value="1"/>
</dbReference>
<dbReference type="GeneID" id="17310028"/>
<gene>
    <name evidence="3" type="ORF">GUITHDRAFT_133213</name>
</gene>
<dbReference type="STRING" id="905079.L1JY63"/>
<dbReference type="SUPFAM" id="SSF53335">
    <property type="entry name" value="S-adenosyl-L-methionine-dependent methyltransferases"/>
    <property type="match status" value="1"/>
</dbReference>
<protein>
    <recommendedName>
        <fullName evidence="2">DOT1 domain-containing protein</fullName>
    </recommendedName>
</protein>
<accession>L1JY63</accession>
<organism evidence="3">
    <name type="scientific">Guillardia theta (strain CCMP2712)</name>
    <name type="common">Cryptophyte</name>
    <dbReference type="NCBI Taxonomy" id="905079"/>
    <lineage>
        <taxon>Eukaryota</taxon>
        <taxon>Cryptophyceae</taxon>
        <taxon>Pyrenomonadales</taxon>
        <taxon>Geminigeraceae</taxon>
        <taxon>Guillardia</taxon>
    </lineage>
</organism>
<dbReference type="InterPro" id="IPR029063">
    <property type="entry name" value="SAM-dependent_MTases_sf"/>
</dbReference>
<evidence type="ECO:0000313" key="3">
    <source>
        <dbReference type="EMBL" id="EKX53516.1"/>
    </source>
</evidence>
<dbReference type="HOGENOM" id="CLU_1285443_0_0_1"/>
<dbReference type="PaxDb" id="55529-EKX53516"/>
<name>L1JY63_GUITC</name>
<dbReference type="EnsemblProtists" id="EKX53516">
    <property type="protein sequence ID" value="EKX53516"/>
    <property type="gene ID" value="GUITHDRAFT_133213"/>
</dbReference>
<evidence type="ECO:0000313" key="5">
    <source>
        <dbReference type="Proteomes" id="UP000011087"/>
    </source>
</evidence>
<feature type="domain" description="DOT1" evidence="2">
    <location>
        <begin position="93"/>
        <end position="142"/>
    </location>
</feature>
<dbReference type="GO" id="GO:0031151">
    <property type="term" value="F:histone H3K79 methyltransferase activity"/>
    <property type="evidence" value="ECO:0007669"/>
    <property type="project" value="InterPro"/>
</dbReference>
<keyword evidence="5" id="KW-1185">Reference proteome</keyword>
<dbReference type="EMBL" id="JH992970">
    <property type="protein sequence ID" value="EKX53516.1"/>
    <property type="molecule type" value="Genomic_DNA"/>
</dbReference>
<dbReference type="Gene3D" id="3.40.50.150">
    <property type="entry name" value="Vaccinia Virus protein VP39"/>
    <property type="match status" value="1"/>
</dbReference>
<evidence type="ECO:0000313" key="4">
    <source>
        <dbReference type="EnsemblProtists" id="EKX53516"/>
    </source>
</evidence>
<dbReference type="OrthoDB" id="443402at2759"/>
<dbReference type="KEGG" id="gtt:GUITHDRAFT_133213"/>